<dbReference type="AlphaFoldDB" id="A0A381L2H5"/>
<evidence type="ECO:0000313" key="1">
    <source>
        <dbReference type="EMBL" id="SUZ08115.1"/>
    </source>
</evidence>
<dbReference type="EMBL" id="UIGY01000011">
    <property type="protein sequence ID" value="SUZ08115.1"/>
    <property type="molecule type" value="Genomic_DNA"/>
</dbReference>
<reference evidence="1" key="1">
    <citation type="submission" date="2018-07" db="EMBL/GenBank/DDBJ databases">
        <authorList>
            <person name="Quirk P.G."/>
            <person name="Krulwich T.A."/>
        </authorList>
    </citation>
    <scope>NUCLEOTIDE SEQUENCE</scope>
    <source>
        <strain evidence="1">96224</strain>
    </source>
</reference>
<accession>A0A381L2H5</accession>
<protein>
    <submittedName>
        <fullName evidence="1">Bgt-20397</fullName>
    </submittedName>
</protein>
<sequence length="53" mass="6269">MFTTGYQIHTHVDIYSHWRKQIVAHTYKCHFSGVGMRETRASLPDDSEDEDDR</sequence>
<proteinExistence type="predicted"/>
<name>A0A381L2H5_BLUGR</name>
<gene>
    <name evidence="1" type="ORF">BGT96224V2_LOCUS1258</name>
</gene>
<organism evidence="1">
    <name type="scientific">Blumeria graminis f. sp. tritici 96224</name>
    <dbReference type="NCBI Taxonomy" id="1268274"/>
    <lineage>
        <taxon>Eukaryota</taxon>
        <taxon>Fungi</taxon>
        <taxon>Dikarya</taxon>
        <taxon>Ascomycota</taxon>
        <taxon>Pezizomycotina</taxon>
        <taxon>Leotiomycetes</taxon>
        <taxon>Erysiphales</taxon>
        <taxon>Erysiphaceae</taxon>
        <taxon>Blumeria</taxon>
    </lineage>
</organism>